<gene>
    <name evidence="2" type="ORF">XFF6991_450073</name>
</gene>
<evidence type="ECO:0000313" key="2">
    <source>
        <dbReference type="EMBL" id="SOO25397.1"/>
    </source>
</evidence>
<feature type="region of interest" description="Disordered" evidence="1">
    <location>
        <begin position="1"/>
        <end position="37"/>
    </location>
</feature>
<name>A0A7Z7NHV1_XANCH</name>
<feature type="region of interest" description="Disordered" evidence="1">
    <location>
        <begin position="238"/>
        <end position="262"/>
    </location>
</feature>
<dbReference type="Proteomes" id="UP000234345">
    <property type="component" value="Unassembled WGS sequence"/>
</dbReference>
<organism evidence="2 3">
    <name type="scientific">Xanthomonas campestris pv. phaseoli</name>
    <dbReference type="NCBI Taxonomy" id="317013"/>
    <lineage>
        <taxon>Bacteria</taxon>
        <taxon>Pseudomonadati</taxon>
        <taxon>Pseudomonadota</taxon>
        <taxon>Gammaproteobacteria</taxon>
        <taxon>Lysobacterales</taxon>
        <taxon>Lysobacteraceae</taxon>
        <taxon>Xanthomonas</taxon>
    </lineage>
</organism>
<feature type="compositionally biased region" description="Polar residues" evidence="1">
    <location>
        <begin position="23"/>
        <end position="37"/>
    </location>
</feature>
<dbReference type="EMBL" id="OCZC01000072">
    <property type="protein sequence ID" value="SOO25397.1"/>
    <property type="molecule type" value="Genomic_DNA"/>
</dbReference>
<sequence length="402" mass="41244">MVYSGSRMTGRVAHAEGRRGQQRFANPNPRSQPSGLQRQRAFDIAVDARHEAAAAFGQVGGQGPLAGLAGEDVAGQVVADVAAGAAGIDIGQVGQARMAGAGIVDAQRALAAVPGQAGVQRRLRCAGLAGLCKHGGGITQQVGLVADRVLGHDEPVAVFGLRGAGAEADHAQQLPALRRYFEMRRADGGAGGRLEEFALTILAPAVELGVGTPWLGGLVVKPDRCLVAVGRDMRSGWRDGDLGSTGGAASRHTAEDQDQDQGQQIAKVAGGGHAQNAMVVMRALPAGIGPASALASWPVLVTAGASLLPGGSAIAIGVPLEQLARGGAVRSSQPLSRRRPMCRVEFSGPRTVAAFAAVEVAAHARAARAKRFRKVTCVMEAIVCIGDVRNSDAPDTNFINCQ</sequence>
<accession>A0A7Z7NHV1</accession>
<reference evidence="2 3" key="1">
    <citation type="submission" date="2017-10" db="EMBL/GenBank/DDBJ databases">
        <authorList>
            <person name="Regsiter A."/>
            <person name="William W."/>
        </authorList>
    </citation>
    <scope>NUCLEOTIDE SEQUENCE [LARGE SCALE GENOMIC DNA]</scope>
    <source>
        <strain evidence="2 3">CFBP6991</strain>
    </source>
</reference>
<dbReference type="AlphaFoldDB" id="A0A7Z7NHV1"/>
<comment type="caution">
    <text evidence="2">The sequence shown here is derived from an EMBL/GenBank/DDBJ whole genome shotgun (WGS) entry which is preliminary data.</text>
</comment>
<evidence type="ECO:0000256" key="1">
    <source>
        <dbReference type="SAM" id="MobiDB-lite"/>
    </source>
</evidence>
<evidence type="ECO:0000313" key="3">
    <source>
        <dbReference type="Proteomes" id="UP000234345"/>
    </source>
</evidence>
<proteinExistence type="predicted"/>
<protein>
    <submittedName>
        <fullName evidence="2">Uncharacterized protein</fullName>
    </submittedName>
</protein>